<dbReference type="SMART" id="SM00813">
    <property type="entry name" value="Alpha-L-AF_C"/>
    <property type="match status" value="1"/>
</dbReference>
<dbReference type="InterPro" id="IPR010720">
    <property type="entry name" value="Alpha-L-AF_C"/>
</dbReference>
<evidence type="ECO:0000313" key="11">
    <source>
        <dbReference type="EMBL" id="PEQ24094.1"/>
    </source>
</evidence>
<dbReference type="InterPro" id="IPR013780">
    <property type="entry name" value="Glyco_hydro_b"/>
</dbReference>
<dbReference type="InterPro" id="IPR017853">
    <property type="entry name" value="GH"/>
</dbReference>
<dbReference type="Gene3D" id="2.60.40.1180">
    <property type="entry name" value="Golgi alpha-mannosidase II"/>
    <property type="match status" value="1"/>
</dbReference>
<reference evidence="11 13" key="3">
    <citation type="submission" date="2017-07" db="EMBL/GenBank/DDBJ databases">
        <title>Prevalence of linear plasmids in Cutibacterium (Propionibacterium) acnes isolates obtained from prostatic tissue.</title>
        <authorList>
            <person name="Davidsson S."/>
            <person name="Carlsson J."/>
            <person name="Molling P."/>
            <person name="Andren O."/>
            <person name="Andersson S.-O."/>
            <person name="Brzuszkiewicz E."/>
            <person name="Poehlein A."/>
            <person name="Al-Zeer M."/>
            <person name="Brinkmann V."/>
            <person name="Scavenius C."/>
            <person name="Nazipi S."/>
            <person name="Soderquist B."/>
            <person name="Bruggemann H."/>
        </authorList>
    </citation>
    <scope>NUCLEOTIDE SEQUENCE [LARGE SCALE GENOMIC DNA]</scope>
    <source>
        <strain evidence="11 13">DSM 753</strain>
    </source>
</reference>
<keyword evidence="8" id="KW-0326">Glycosidase</keyword>
<keyword evidence="7" id="KW-0119">Carbohydrate metabolism</keyword>
<comment type="subunit">
    <text evidence="4">Homohexamer; trimer of dimers.</text>
</comment>
<evidence type="ECO:0000256" key="5">
    <source>
        <dbReference type="ARBA" id="ARBA00012670"/>
    </source>
</evidence>
<sequence length="505" mass="56631">MLKATLSLDPEFKISTVDRRMYGSFIEHLGRAVYDGIYCPGHPASNARGFRTDVIDLIKPLQIPLIRYPGGNFVSGFRWEDSVGPAKERPVRLDRAWRTVETNQVGIDEFSSWCRELGAEVMMAVNLGTRGIDDACNLLEYCNHESGSYYSDLRRAHGAEQPYRIKTWCLGNEMDGPWQIGHKTADEYGRLALETARAMKKIDSEIQLVATGSSYPEMPTFPTWEATVLDYLYDDVDYLSLHQYLGDTTNNLEDYLAKSLTTEHFIHSVVSTCDYVKAKKRSGKKLMLSFDEWNIWYHSLGSDDERIAKEPWGIAPPLLEDIYTMADAAVFGTMLITLLNHADRVKIACLAQLVNVIAPIMTEPNGGKTWLQTIYWPFYHAAQYGHGTVLRTAVSCPKYDSPNFTDVPYLESTVLLDEEQGVLTVFAVNRSLNDSLVLSADLAAFEGCSLIEHVTMYSGDPNVTNGPDKQGVSPVRVAESGVTDNHLSAVLPPLSWNVVRIQFKR</sequence>
<comment type="similarity">
    <text evidence="3">Belongs to the glycosyl hydrolase 51 family.</text>
</comment>
<evidence type="ECO:0000256" key="7">
    <source>
        <dbReference type="ARBA" id="ARBA00023277"/>
    </source>
</evidence>
<evidence type="ECO:0000256" key="2">
    <source>
        <dbReference type="ARBA" id="ARBA00004881"/>
    </source>
</evidence>
<dbReference type="GO" id="GO:0000272">
    <property type="term" value="P:polysaccharide catabolic process"/>
    <property type="evidence" value="ECO:0007669"/>
    <property type="project" value="TreeGrafter"/>
</dbReference>
<dbReference type="GO" id="GO:0046373">
    <property type="term" value="P:L-arabinose metabolic process"/>
    <property type="evidence" value="ECO:0007669"/>
    <property type="project" value="InterPro"/>
</dbReference>
<dbReference type="EC" id="3.2.1.55" evidence="5"/>
<keyword evidence="13" id="KW-1185">Reference proteome</keyword>
<dbReference type="Pfam" id="PF06964">
    <property type="entry name" value="Alpha-L-AF_C"/>
    <property type="match status" value="1"/>
</dbReference>
<dbReference type="Pfam" id="PF22848">
    <property type="entry name" value="ASD1_dom"/>
    <property type="match status" value="1"/>
</dbReference>
<dbReference type="SUPFAM" id="SSF51011">
    <property type="entry name" value="Glycosyl hydrolase domain"/>
    <property type="match status" value="1"/>
</dbReference>
<dbReference type="Gene3D" id="3.20.20.80">
    <property type="entry name" value="Glycosidases"/>
    <property type="match status" value="1"/>
</dbReference>
<gene>
    <name evidence="11" type="ORF">CH238_10710</name>
    <name evidence="10" type="ORF">CLOLEP_03362</name>
</gene>
<dbReference type="PANTHER" id="PTHR43576:SF3">
    <property type="entry name" value="ALPHA-L-ARABINOFURANOSIDASE C"/>
    <property type="match status" value="1"/>
</dbReference>
<evidence type="ECO:0000313" key="12">
    <source>
        <dbReference type="Proteomes" id="UP000003490"/>
    </source>
</evidence>
<evidence type="ECO:0000313" key="13">
    <source>
        <dbReference type="Proteomes" id="UP000220611"/>
    </source>
</evidence>
<dbReference type="Proteomes" id="UP000220611">
    <property type="component" value="Unassembled WGS sequence"/>
</dbReference>
<feature type="domain" description="Alpha-L-arabinofuranosidase C-terminal" evidence="9">
    <location>
        <begin position="291"/>
        <end position="495"/>
    </location>
</feature>
<reference evidence="10 12" key="2">
    <citation type="submission" date="2007-08" db="EMBL/GenBank/DDBJ databases">
        <authorList>
            <person name="Fulton L."/>
            <person name="Clifton S."/>
            <person name="Fulton B."/>
            <person name="Xu J."/>
            <person name="Minx P."/>
            <person name="Pepin K.H."/>
            <person name="Johnson M."/>
            <person name="Thiruvilangam P."/>
            <person name="Bhonagiri V."/>
            <person name="Nash W.E."/>
            <person name="Wang C."/>
            <person name="Mardis E.R."/>
            <person name="Wilson R.K."/>
        </authorList>
    </citation>
    <scope>NUCLEOTIDE SEQUENCE [LARGE SCALE GENOMIC DNA]</scope>
    <source>
        <strain evidence="10 12">DSM 753</strain>
    </source>
</reference>
<reference evidence="10 12" key="1">
    <citation type="submission" date="2007-08" db="EMBL/GenBank/DDBJ databases">
        <title>Draft genome sequence of Clostridium leptum (DSM 753).</title>
        <authorList>
            <person name="Sudarsanam P."/>
            <person name="Ley R."/>
            <person name="Guruge J."/>
            <person name="Turnbaugh P.J."/>
            <person name="Mahowald M."/>
            <person name="Liep D."/>
            <person name="Gordon J."/>
        </authorList>
    </citation>
    <scope>NUCLEOTIDE SEQUENCE [LARGE SCALE GENOMIC DNA]</scope>
    <source>
        <strain evidence="10 12">DSM 753</strain>
    </source>
</reference>
<name>A7VXN7_9FIRM</name>
<evidence type="ECO:0000256" key="6">
    <source>
        <dbReference type="ARBA" id="ARBA00022801"/>
    </source>
</evidence>
<dbReference type="Proteomes" id="UP000003490">
    <property type="component" value="Unassembled WGS sequence"/>
</dbReference>
<evidence type="ECO:0000313" key="10">
    <source>
        <dbReference type="EMBL" id="EDO59315.1"/>
    </source>
</evidence>
<comment type="catalytic activity">
    <reaction evidence="1">
        <text>Hydrolysis of terminal non-reducing alpha-L-arabinofuranoside residues in alpha-L-arabinosides.</text>
        <dbReference type="EC" id="3.2.1.55"/>
    </reaction>
</comment>
<dbReference type="GO" id="GO:0046556">
    <property type="term" value="F:alpha-L-arabinofuranosidase activity"/>
    <property type="evidence" value="ECO:0007669"/>
    <property type="project" value="UniProtKB-EC"/>
</dbReference>
<comment type="caution">
    <text evidence="10">The sequence shown here is derived from an EMBL/GenBank/DDBJ whole genome shotgun (WGS) entry which is preliminary data.</text>
</comment>
<proteinExistence type="inferred from homology"/>
<dbReference type="EMBL" id="NOXF01000008">
    <property type="protein sequence ID" value="PEQ24094.1"/>
    <property type="molecule type" value="Genomic_DNA"/>
</dbReference>
<dbReference type="SUPFAM" id="SSF51445">
    <property type="entry name" value="(Trans)glycosidases"/>
    <property type="match status" value="1"/>
</dbReference>
<evidence type="ECO:0000256" key="4">
    <source>
        <dbReference type="ARBA" id="ARBA00011165"/>
    </source>
</evidence>
<dbReference type="HOGENOM" id="CLU_017810_1_1_9"/>
<accession>A7VXN7</accession>
<dbReference type="InterPro" id="IPR055235">
    <property type="entry name" value="ASD1_cat"/>
</dbReference>
<dbReference type="OrthoDB" id="9758333at2"/>
<evidence type="ECO:0000256" key="3">
    <source>
        <dbReference type="ARBA" id="ARBA00007186"/>
    </source>
</evidence>
<dbReference type="PANTHER" id="PTHR43576">
    <property type="entry name" value="ALPHA-L-ARABINOFURANOSIDASE C-RELATED"/>
    <property type="match status" value="1"/>
</dbReference>
<dbReference type="EMBL" id="ABCB02000021">
    <property type="protein sequence ID" value="EDO59315.1"/>
    <property type="molecule type" value="Genomic_DNA"/>
</dbReference>
<organism evidence="10 12">
    <name type="scientific">[Clostridium] leptum DSM 753</name>
    <dbReference type="NCBI Taxonomy" id="428125"/>
    <lineage>
        <taxon>Bacteria</taxon>
        <taxon>Bacillati</taxon>
        <taxon>Bacillota</taxon>
        <taxon>Clostridia</taxon>
        <taxon>Eubacteriales</taxon>
        <taxon>Oscillospiraceae</taxon>
        <taxon>Oscillospiraceae incertae sedis</taxon>
    </lineage>
</organism>
<protein>
    <recommendedName>
        <fullName evidence="5">non-reducing end alpha-L-arabinofuranosidase</fullName>
        <ecNumber evidence="5">3.2.1.55</ecNumber>
    </recommendedName>
</protein>
<keyword evidence="6" id="KW-0378">Hydrolase</keyword>
<dbReference type="AlphaFoldDB" id="A7VXN7"/>
<dbReference type="eggNOG" id="COG3534">
    <property type="taxonomic scope" value="Bacteria"/>
</dbReference>
<evidence type="ECO:0000256" key="1">
    <source>
        <dbReference type="ARBA" id="ARBA00001462"/>
    </source>
</evidence>
<evidence type="ECO:0000259" key="9">
    <source>
        <dbReference type="SMART" id="SM00813"/>
    </source>
</evidence>
<comment type="pathway">
    <text evidence="2">Glycan metabolism.</text>
</comment>
<evidence type="ECO:0000256" key="8">
    <source>
        <dbReference type="ARBA" id="ARBA00023295"/>
    </source>
</evidence>